<comment type="subcellular location">
    <subcellularLocation>
        <location evidence="1">Cytoplasm</location>
    </subcellularLocation>
</comment>
<keyword evidence="2 6" id="KW-0597">Phosphoprotein</keyword>
<sequence length="217" mass="24608">MNEIRLLLAEDQELIRSSLQIVLEMEEDLVITAAVENGEEALNYCEKDQPDLILMDVNMPVMNGIEATKRIKEKYPQIKIIILTTFQEMDYVIEALQASAEGYLLKAIDTKDLVAGIRVVAKGGHLINQEVAKQLFSGHIHKTDRSTQQNAHRYGLSKRELEILRCLCDGLSNQSIAEKLFLSMGTVKNYISSLYSKLEVSNRKEVLEKAQKEKLIE</sequence>
<evidence type="ECO:0000256" key="2">
    <source>
        <dbReference type="ARBA" id="ARBA00022553"/>
    </source>
</evidence>
<dbReference type="InterPro" id="IPR039420">
    <property type="entry name" value="WalR-like"/>
</dbReference>
<protein>
    <submittedName>
        <fullName evidence="9">Response regulator transcription factor</fullName>
    </submittedName>
</protein>
<evidence type="ECO:0000313" key="10">
    <source>
        <dbReference type="Proteomes" id="UP000287910"/>
    </source>
</evidence>
<dbReference type="InterPro" id="IPR000792">
    <property type="entry name" value="Tscrpt_reg_LuxR_C"/>
</dbReference>
<dbReference type="SMART" id="SM00421">
    <property type="entry name" value="HTH_LUXR"/>
    <property type="match status" value="1"/>
</dbReference>
<dbReference type="CDD" id="cd06170">
    <property type="entry name" value="LuxR_C_like"/>
    <property type="match status" value="1"/>
</dbReference>
<evidence type="ECO:0000256" key="1">
    <source>
        <dbReference type="ARBA" id="ARBA00004496"/>
    </source>
</evidence>
<dbReference type="GO" id="GO:0006355">
    <property type="term" value="P:regulation of DNA-templated transcription"/>
    <property type="evidence" value="ECO:0007669"/>
    <property type="project" value="InterPro"/>
</dbReference>
<dbReference type="Gene3D" id="3.40.50.2300">
    <property type="match status" value="1"/>
</dbReference>
<keyword evidence="3" id="KW-0805">Transcription regulation</keyword>
<feature type="modified residue" description="4-aspartylphosphate" evidence="6">
    <location>
        <position position="56"/>
    </location>
</feature>
<dbReference type="Pfam" id="PF00072">
    <property type="entry name" value="Response_reg"/>
    <property type="match status" value="1"/>
</dbReference>
<dbReference type="PRINTS" id="PR00038">
    <property type="entry name" value="HTHLUXR"/>
</dbReference>
<evidence type="ECO:0000256" key="4">
    <source>
        <dbReference type="ARBA" id="ARBA00023125"/>
    </source>
</evidence>
<dbReference type="InterPro" id="IPR001789">
    <property type="entry name" value="Sig_transdc_resp-reg_receiver"/>
</dbReference>
<dbReference type="Proteomes" id="UP000287910">
    <property type="component" value="Unassembled WGS sequence"/>
</dbReference>
<dbReference type="InterPro" id="IPR058245">
    <property type="entry name" value="NreC/VraR/RcsB-like_REC"/>
</dbReference>
<dbReference type="PANTHER" id="PTHR43214:SF24">
    <property type="entry name" value="TRANSCRIPTIONAL REGULATORY PROTEIN NARL-RELATED"/>
    <property type="match status" value="1"/>
</dbReference>
<reference evidence="9 10" key="1">
    <citation type="submission" date="2018-12" db="EMBL/GenBank/DDBJ databases">
        <title>Lysinibacillus antri sp. nov., isolated from a cave soil.</title>
        <authorList>
            <person name="Narsing Rao M.P."/>
            <person name="Zhang H."/>
            <person name="Dong Z.-Y."/>
            <person name="Niu X.-K."/>
            <person name="Zhang K."/>
            <person name="Fang B.-Z."/>
            <person name="Kang Y.-Q."/>
            <person name="Xiao M."/>
            <person name="Li W.-J."/>
        </authorList>
    </citation>
    <scope>NUCLEOTIDE SEQUENCE [LARGE SCALE GENOMIC DNA]</scope>
    <source>
        <strain evidence="9 10">SYSU K30002</strain>
    </source>
</reference>
<feature type="domain" description="Response regulatory" evidence="8">
    <location>
        <begin position="5"/>
        <end position="121"/>
    </location>
</feature>
<dbReference type="PANTHER" id="PTHR43214">
    <property type="entry name" value="TWO-COMPONENT RESPONSE REGULATOR"/>
    <property type="match status" value="1"/>
</dbReference>
<dbReference type="SMART" id="SM00448">
    <property type="entry name" value="REC"/>
    <property type="match status" value="1"/>
</dbReference>
<keyword evidence="5" id="KW-0804">Transcription</keyword>
<dbReference type="Pfam" id="PF00196">
    <property type="entry name" value="GerE"/>
    <property type="match status" value="1"/>
</dbReference>
<evidence type="ECO:0000256" key="3">
    <source>
        <dbReference type="ARBA" id="ARBA00023015"/>
    </source>
</evidence>
<dbReference type="AlphaFoldDB" id="A0A3S0R6F4"/>
<dbReference type="InterPro" id="IPR016032">
    <property type="entry name" value="Sig_transdc_resp-reg_C-effctor"/>
</dbReference>
<keyword evidence="4" id="KW-0238">DNA-binding</keyword>
<dbReference type="GO" id="GO:0005737">
    <property type="term" value="C:cytoplasm"/>
    <property type="evidence" value="ECO:0007669"/>
    <property type="project" value="UniProtKB-SubCell"/>
</dbReference>
<evidence type="ECO:0000259" key="7">
    <source>
        <dbReference type="PROSITE" id="PS50043"/>
    </source>
</evidence>
<proteinExistence type="predicted"/>
<evidence type="ECO:0000256" key="5">
    <source>
        <dbReference type="ARBA" id="ARBA00023163"/>
    </source>
</evidence>
<accession>A0A3S0R6F4</accession>
<evidence type="ECO:0000259" key="8">
    <source>
        <dbReference type="PROSITE" id="PS50110"/>
    </source>
</evidence>
<dbReference type="SUPFAM" id="SSF52172">
    <property type="entry name" value="CheY-like"/>
    <property type="match status" value="1"/>
</dbReference>
<dbReference type="CDD" id="cd17535">
    <property type="entry name" value="REC_NarL-like"/>
    <property type="match status" value="1"/>
</dbReference>
<dbReference type="GO" id="GO:0000160">
    <property type="term" value="P:phosphorelay signal transduction system"/>
    <property type="evidence" value="ECO:0007669"/>
    <property type="project" value="InterPro"/>
</dbReference>
<dbReference type="EMBL" id="RYYR01000010">
    <property type="protein sequence ID" value="RUL53090.1"/>
    <property type="molecule type" value="Genomic_DNA"/>
</dbReference>
<comment type="caution">
    <text evidence="9">The sequence shown here is derived from an EMBL/GenBank/DDBJ whole genome shotgun (WGS) entry which is preliminary data.</text>
</comment>
<name>A0A3S0R6F4_9BACI</name>
<dbReference type="PROSITE" id="PS50043">
    <property type="entry name" value="HTH_LUXR_2"/>
    <property type="match status" value="1"/>
</dbReference>
<dbReference type="PROSITE" id="PS00622">
    <property type="entry name" value="HTH_LUXR_1"/>
    <property type="match status" value="1"/>
</dbReference>
<keyword evidence="10" id="KW-1185">Reference proteome</keyword>
<dbReference type="SUPFAM" id="SSF46894">
    <property type="entry name" value="C-terminal effector domain of the bipartite response regulators"/>
    <property type="match status" value="1"/>
</dbReference>
<dbReference type="GO" id="GO:0003677">
    <property type="term" value="F:DNA binding"/>
    <property type="evidence" value="ECO:0007669"/>
    <property type="project" value="UniProtKB-KW"/>
</dbReference>
<dbReference type="PROSITE" id="PS50110">
    <property type="entry name" value="RESPONSE_REGULATORY"/>
    <property type="match status" value="1"/>
</dbReference>
<organism evidence="9 10">
    <name type="scientific">Lysinibacillus antri</name>
    <dbReference type="NCBI Taxonomy" id="2498145"/>
    <lineage>
        <taxon>Bacteria</taxon>
        <taxon>Bacillati</taxon>
        <taxon>Bacillota</taxon>
        <taxon>Bacilli</taxon>
        <taxon>Bacillales</taxon>
        <taxon>Bacillaceae</taxon>
        <taxon>Lysinibacillus</taxon>
    </lineage>
</organism>
<gene>
    <name evidence="9" type="ORF">EK386_09005</name>
</gene>
<dbReference type="RefSeq" id="WP_126658829.1">
    <property type="nucleotide sequence ID" value="NZ_RYYR01000010.1"/>
</dbReference>
<evidence type="ECO:0000313" key="9">
    <source>
        <dbReference type="EMBL" id="RUL53090.1"/>
    </source>
</evidence>
<dbReference type="InterPro" id="IPR011006">
    <property type="entry name" value="CheY-like_superfamily"/>
</dbReference>
<feature type="domain" description="HTH luxR-type" evidence="7">
    <location>
        <begin position="146"/>
        <end position="214"/>
    </location>
</feature>
<evidence type="ECO:0000256" key="6">
    <source>
        <dbReference type="PROSITE-ProRule" id="PRU00169"/>
    </source>
</evidence>